<keyword evidence="2" id="KW-0812">Transmembrane</keyword>
<dbReference type="Pfam" id="PF13517">
    <property type="entry name" value="FG-GAP_3"/>
    <property type="match status" value="1"/>
</dbReference>
<feature type="transmembrane region" description="Helical" evidence="2">
    <location>
        <begin position="18"/>
        <end position="36"/>
    </location>
</feature>
<evidence type="ECO:0000256" key="1">
    <source>
        <dbReference type="ARBA" id="ARBA00022729"/>
    </source>
</evidence>
<dbReference type="AlphaFoldDB" id="A0A1P8WAH5"/>
<protein>
    <recommendedName>
        <fullName evidence="3">ASPIC/UnbV domain-containing protein</fullName>
    </recommendedName>
</protein>
<evidence type="ECO:0000256" key="2">
    <source>
        <dbReference type="SAM" id="Phobius"/>
    </source>
</evidence>
<gene>
    <name evidence="4" type="ORF">Fuma_00635</name>
</gene>
<accession>A0A1P8WAH5</accession>
<dbReference type="KEGG" id="fmr:Fuma_00635"/>
<evidence type="ECO:0000259" key="3">
    <source>
        <dbReference type="Pfam" id="PF07593"/>
    </source>
</evidence>
<evidence type="ECO:0000313" key="4">
    <source>
        <dbReference type="EMBL" id="APZ91051.1"/>
    </source>
</evidence>
<dbReference type="SUPFAM" id="SSF69318">
    <property type="entry name" value="Integrin alpha N-terminal domain"/>
    <property type="match status" value="1"/>
</dbReference>
<dbReference type="OrthoDB" id="5287961at2"/>
<dbReference type="InterPro" id="IPR011519">
    <property type="entry name" value="UnbV_ASPIC"/>
</dbReference>
<proteinExistence type="predicted"/>
<keyword evidence="2" id="KW-0472">Membrane</keyword>
<reference evidence="4 5" key="1">
    <citation type="journal article" date="2016" name="Front. Microbiol.">
        <title>Fuerstia marisgermanicae gen. nov., sp. nov., an Unusual Member of the Phylum Planctomycetes from the German Wadden Sea.</title>
        <authorList>
            <person name="Kohn T."/>
            <person name="Heuer A."/>
            <person name="Jogler M."/>
            <person name="Vollmers J."/>
            <person name="Boedeker C."/>
            <person name="Bunk B."/>
            <person name="Rast P."/>
            <person name="Borchert D."/>
            <person name="Glockner I."/>
            <person name="Freese H.M."/>
            <person name="Klenk H.P."/>
            <person name="Overmann J."/>
            <person name="Kaster A.K."/>
            <person name="Rohde M."/>
            <person name="Wiegand S."/>
            <person name="Jogler C."/>
        </authorList>
    </citation>
    <scope>NUCLEOTIDE SEQUENCE [LARGE SCALE GENOMIC DNA]</scope>
    <source>
        <strain evidence="4 5">NH11</strain>
    </source>
</reference>
<dbReference type="Gene3D" id="2.130.10.130">
    <property type="entry name" value="Integrin alpha, N-terminal"/>
    <property type="match status" value="1"/>
</dbReference>
<dbReference type="Pfam" id="PF07593">
    <property type="entry name" value="UnbV_ASPIC"/>
    <property type="match status" value="1"/>
</dbReference>
<dbReference type="STRING" id="1891926.Fuma_00635"/>
<keyword evidence="5" id="KW-1185">Reference proteome</keyword>
<evidence type="ECO:0000313" key="5">
    <source>
        <dbReference type="Proteomes" id="UP000187735"/>
    </source>
</evidence>
<dbReference type="Proteomes" id="UP000187735">
    <property type="component" value="Chromosome"/>
</dbReference>
<organism evidence="4 5">
    <name type="scientific">Fuerstiella marisgermanici</name>
    <dbReference type="NCBI Taxonomy" id="1891926"/>
    <lineage>
        <taxon>Bacteria</taxon>
        <taxon>Pseudomonadati</taxon>
        <taxon>Planctomycetota</taxon>
        <taxon>Planctomycetia</taxon>
        <taxon>Planctomycetales</taxon>
        <taxon>Planctomycetaceae</taxon>
        <taxon>Fuerstiella</taxon>
    </lineage>
</organism>
<dbReference type="InterPro" id="IPR027039">
    <property type="entry name" value="Crtac1"/>
</dbReference>
<keyword evidence="1" id="KW-0732">Signal</keyword>
<dbReference type="PANTHER" id="PTHR16026">
    <property type="entry name" value="CARTILAGE ACIDIC PROTEIN 1"/>
    <property type="match status" value="1"/>
</dbReference>
<dbReference type="EMBL" id="CP017641">
    <property type="protein sequence ID" value="APZ91051.1"/>
    <property type="molecule type" value="Genomic_DNA"/>
</dbReference>
<name>A0A1P8WAH5_9PLAN</name>
<feature type="domain" description="ASPIC/UnbV" evidence="3">
    <location>
        <begin position="539"/>
        <end position="606"/>
    </location>
</feature>
<dbReference type="InterPro" id="IPR013517">
    <property type="entry name" value="FG-GAP"/>
</dbReference>
<sequence>MSNDIPENDDVVGKAMKFSVVVLALLASVAGIAYVMQQTEEIAAPEKEEQSALPQERELPELQIPEIRFTDITQAAGIDFVHKNGAAGEKLLPETMSGGGAFFDFDGDGDQDIVCVNSTVWPWTTPQPTELPTQALYENDGKGNFTNVTPGSGLDVSFYGNGVACGDFDNDGKVDLYFTAVGKNRLFHNQGAGKFVDVTEKAGVAGADDQWGTSCGWFDYDLDGDLDLMVANYLEWSPEKDRSMEFTLDGSLRAYGRPTDFRGAFPVLYRNDGDGKFSDVSQEAGIQIANADTGEPLAKSLGLTFADVTADGRLDVIIANDTVQNLLLINQPNGSFAENAATSGIAFDNSGGARGAMGIDAGYFRNTDAVGITIGNFANEMTALYVCQTPGLPLPVFRDEAVSNGIGPVTRVELTFGVMFADLDLDTRLDIFACNGHLEDDIQKVQSSQHYEQPPQVLWNCGSEYDNEFMVVPDDILGPEFVKRMVGRGATRADIDGDGDVDLLLFASGNKPRLLRNDQSTGHHWLRFQLTGTSSNRDAIGATVKVTLPDDTVLTRTVMPTCSYQSQVELPLTFGLGEFDTVKSVEITWPGGETQQVNVPDTDRVVKVTEGQA</sequence>
<dbReference type="PANTHER" id="PTHR16026:SF0">
    <property type="entry name" value="CARTILAGE ACIDIC PROTEIN 1"/>
    <property type="match status" value="1"/>
</dbReference>
<dbReference type="InterPro" id="IPR028994">
    <property type="entry name" value="Integrin_alpha_N"/>
</dbReference>
<dbReference type="RefSeq" id="WP_077022863.1">
    <property type="nucleotide sequence ID" value="NZ_CP017641.1"/>
</dbReference>
<keyword evidence="2" id="KW-1133">Transmembrane helix</keyword>